<sequence length="124" mass="13626">MGDKAGEGMMGIWVIGTLAVSLGLTIVLEETFGWMWGVRNRWDMTLVVLVNVLTNPAVVYLYYMNMIFVGWNRILVTVFLEMAAAAAEGLCYGAAGRGIRHPWLFSAGANLFSFMMGTVLALLI</sequence>
<keyword evidence="1" id="KW-1133">Transmembrane helix</keyword>
<comment type="caution">
    <text evidence="2">The sequence shown here is derived from an EMBL/GenBank/DDBJ whole genome shotgun (WGS) entry which is preliminary data.</text>
</comment>
<dbReference type="EMBL" id="JAAITT010000022">
    <property type="protein sequence ID" value="NSJ50152.1"/>
    <property type="molecule type" value="Genomic_DNA"/>
</dbReference>
<keyword evidence="3" id="KW-1185">Reference proteome</keyword>
<reference evidence="2 3" key="1">
    <citation type="journal article" date="2020" name="Cell Host Microbe">
        <title>Functional and Genomic Variation between Human-Derived Isolates of Lachnospiraceae Reveals Inter- and Intra-Species Diversity.</title>
        <authorList>
            <person name="Sorbara M.T."/>
            <person name="Littmann E.R."/>
            <person name="Fontana E."/>
            <person name="Moody T.U."/>
            <person name="Kohout C.E."/>
            <person name="Gjonbalaj M."/>
            <person name="Eaton V."/>
            <person name="Seok R."/>
            <person name="Leiner I.M."/>
            <person name="Pamer E.G."/>
        </authorList>
    </citation>
    <scope>NUCLEOTIDE SEQUENCE [LARGE SCALE GENOMIC DNA]</scope>
    <source>
        <strain evidence="2 3">MSK.1.17</strain>
    </source>
</reference>
<accession>A0ABX2HLF8</accession>
<keyword evidence="1" id="KW-0812">Transmembrane</keyword>
<protein>
    <submittedName>
        <fullName evidence="2">Uncharacterized protein</fullName>
    </submittedName>
</protein>
<organism evidence="2 3">
    <name type="scientific">Enterocloster aldenensis</name>
    <dbReference type="NCBI Taxonomy" id="358742"/>
    <lineage>
        <taxon>Bacteria</taxon>
        <taxon>Bacillati</taxon>
        <taxon>Bacillota</taxon>
        <taxon>Clostridia</taxon>
        <taxon>Lachnospirales</taxon>
        <taxon>Lachnospiraceae</taxon>
        <taxon>Enterocloster</taxon>
    </lineage>
</organism>
<dbReference type="RefSeq" id="WP_117562888.1">
    <property type="nucleotide sequence ID" value="NZ_WTVF01000021.1"/>
</dbReference>
<evidence type="ECO:0000256" key="1">
    <source>
        <dbReference type="SAM" id="Phobius"/>
    </source>
</evidence>
<feature type="transmembrane region" description="Helical" evidence="1">
    <location>
        <begin position="101"/>
        <end position="123"/>
    </location>
</feature>
<feature type="transmembrane region" description="Helical" evidence="1">
    <location>
        <begin position="12"/>
        <end position="36"/>
    </location>
</feature>
<feature type="transmembrane region" description="Helical" evidence="1">
    <location>
        <begin position="74"/>
        <end position="95"/>
    </location>
</feature>
<dbReference type="Proteomes" id="UP000669239">
    <property type="component" value="Unassembled WGS sequence"/>
</dbReference>
<feature type="transmembrane region" description="Helical" evidence="1">
    <location>
        <begin position="42"/>
        <end position="62"/>
    </location>
</feature>
<evidence type="ECO:0000313" key="3">
    <source>
        <dbReference type="Proteomes" id="UP000669239"/>
    </source>
</evidence>
<gene>
    <name evidence="2" type="ORF">G5B36_15785</name>
</gene>
<proteinExistence type="predicted"/>
<keyword evidence="1" id="KW-0472">Membrane</keyword>
<name>A0ABX2HLF8_9FIRM</name>
<evidence type="ECO:0000313" key="2">
    <source>
        <dbReference type="EMBL" id="NSJ50152.1"/>
    </source>
</evidence>